<dbReference type="PANTHER" id="PTHR33514:SF13">
    <property type="entry name" value="PROTEIN ABCI12, CHLOROPLASTIC"/>
    <property type="match status" value="1"/>
</dbReference>
<feature type="transmembrane region" description="Helical" evidence="5">
    <location>
        <begin position="67"/>
        <end position="89"/>
    </location>
</feature>
<feature type="transmembrane region" description="Helical" evidence="5">
    <location>
        <begin position="109"/>
        <end position="132"/>
    </location>
</feature>
<dbReference type="Pfam" id="PF02361">
    <property type="entry name" value="CbiQ"/>
    <property type="match status" value="1"/>
</dbReference>
<keyword evidence="3 5" id="KW-1133">Transmembrane helix</keyword>
<dbReference type="STRING" id="399736.SAMN04489720_3145"/>
<dbReference type="CDD" id="cd16914">
    <property type="entry name" value="EcfT"/>
    <property type="match status" value="1"/>
</dbReference>
<comment type="subcellular location">
    <subcellularLocation>
        <location evidence="1">Membrane</location>
        <topology evidence="1">Multi-pass membrane protein</topology>
    </subcellularLocation>
</comment>
<dbReference type="RefSeq" id="WP_092506550.1">
    <property type="nucleotide sequence ID" value="NZ_LT629695.1"/>
</dbReference>
<reference evidence="7" key="1">
    <citation type="submission" date="2016-10" db="EMBL/GenBank/DDBJ databases">
        <authorList>
            <person name="Varghese N."/>
            <person name="Submissions S."/>
        </authorList>
    </citation>
    <scope>NUCLEOTIDE SEQUENCE [LARGE SCALE GENOMIC DNA]</scope>
    <source>
        <strain evidence="7">DSM 22002</strain>
    </source>
</reference>
<protein>
    <submittedName>
        <fullName evidence="6">Energy-coupling factor transport system permease protein</fullName>
    </submittedName>
</protein>
<name>A0A1G8H001_9MICO</name>
<evidence type="ECO:0000256" key="2">
    <source>
        <dbReference type="ARBA" id="ARBA00022692"/>
    </source>
</evidence>
<evidence type="ECO:0000256" key="4">
    <source>
        <dbReference type="ARBA" id="ARBA00023136"/>
    </source>
</evidence>
<keyword evidence="2 5" id="KW-0812">Transmembrane</keyword>
<dbReference type="PANTHER" id="PTHR33514">
    <property type="entry name" value="PROTEIN ABCI12, CHLOROPLASTIC"/>
    <property type="match status" value="1"/>
</dbReference>
<evidence type="ECO:0000256" key="5">
    <source>
        <dbReference type="SAM" id="Phobius"/>
    </source>
</evidence>
<evidence type="ECO:0000256" key="3">
    <source>
        <dbReference type="ARBA" id="ARBA00022989"/>
    </source>
</evidence>
<gene>
    <name evidence="6" type="ORF">SAMN04489720_3145</name>
</gene>
<evidence type="ECO:0000313" key="6">
    <source>
        <dbReference type="EMBL" id="SDH99810.1"/>
    </source>
</evidence>
<dbReference type="Proteomes" id="UP000198822">
    <property type="component" value="Chromosome I"/>
</dbReference>
<dbReference type="AlphaFoldDB" id="A0A1G8H001"/>
<dbReference type="InterPro" id="IPR003339">
    <property type="entry name" value="ABC/ECF_trnsptr_transmembrane"/>
</dbReference>
<organism evidence="6 7">
    <name type="scientific">Agrococcus jejuensis</name>
    <dbReference type="NCBI Taxonomy" id="399736"/>
    <lineage>
        <taxon>Bacteria</taxon>
        <taxon>Bacillati</taxon>
        <taxon>Actinomycetota</taxon>
        <taxon>Actinomycetes</taxon>
        <taxon>Micrococcales</taxon>
        <taxon>Microbacteriaceae</taxon>
        <taxon>Agrococcus</taxon>
    </lineage>
</organism>
<dbReference type="GO" id="GO:0005886">
    <property type="term" value="C:plasma membrane"/>
    <property type="evidence" value="ECO:0007669"/>
    <property type="project" value="TreeGrafter"/>
</dbReference>
<dbReference type="OrthoDB" id="92887at2"/>
<keyword evidence="4 5" id="KW-0472">Membrane</keyword>
<keyword evidence="7" id="KW-1185">Reference proteome</keyword>
<dbReference type="EMBL" id="LT629695">
    <property type="protein sequence ID" value="SDH99810.1"/>
    <property type="molecule type" value="Genomic_DNA"/>
</dbReference>
<evidence type="ECO:0000256" key="1">
    <source>
        <dbReference type="ARBA" id="ARBA00004141"/>
    </source>
</evidence>
<feature type="transmembrane region" description="Helical" evidence="5">
    <location>
        <begin position="42"/>
        <end position="60"/>
    </location>
</feature>
<sequence length="264" mass="28401">MTVDAYAERTASPLRFLHHLDPLSKVAATLPAMVVVLLSRDVVTPLVALAAAVVLLVVGARLGWRTLVALLVALPLAVALLSVTLGVWVDADRLPPSDVLWTALGRPFTVAQWLVGLATASRIAALVALSLVSGLTTSGPDLTRALVQHLRVPYRIGYTALAAFRFVPRFGHELDVIRAAHRVRGMAGGRGPLAVARRWMGYVVPLLVGALRHASRVALAMDARAFGATARRTERHRLRWRVRDTVVVVVGLALTAWLAVHAFA</sequence>
<proteinExistence type="predicted"/>
<feature type="transmembrane region" description="Helical" evidence="5">
    <location>
        <begin position="245"/>
        <end position="263"/>
    </location>
</feature>
<evidence type="ECO:0000313" key="7">
    <source>
        <dbReference type="Proteomes" id="UP000198822"/>
    </source>
</evidence>
<accession>A0A1G8H001</accession>